<dbReference type="AlphaFoldDB" id="A0A645FT16"/>
<evidence type="ECO:0000313" key="1">
    <source>
        <dbReference type="EMBL" id="MPN16866.1"/>
    </source>
</evidence>
<name>A0A645FT16_9ZZZZ</name>
<proteinExistence type="predicted"/>
<sequence>MLDVQGKDGIKRLSGDNRQDTNAEVIEEFFVTGNPSGNTAATKVVVAKSDNKGMVDALGAGLYAGLNNAPVVLATNSLTEDQEDAIDQIVINKTQTTINRVAVGNGIASSVIKYIKDMVK</sequence>
<reference evidence="1" key="1">
    <citation type="submission" date="2019-08" db="EMBL/GenBank/DDBJ databases">
        <authorList>
            <person name="Kucharzyk K."/>
            <person name="Murdoch R.W."/>
            <person name="Higgins S."/>
            <person name="Loffler F."/>
        </authorList>
    </citation>
    <scope>NUCLEOTIDE SEQUENCE</scope>
</reference>
<dbReference type="Pfam" id="PF04122">
    <property type="entry name" value="CW_binding_2"/>
    <property type="match status" value="1"/>
</dbReference>
<protein>
    <submittedName>
        <fullName evidence="1">Uncharacterized protein</fullName>
    </submittedName>
</protein>
<dbReference type="InterPro" id="IPR007253">
    <property type="entry name" value="Cell_wall-bd_2"/>
</dbReference>
<organism evidence="1">
    <name type="scientific">bioreactor metagenome</name>
    <dbReference type="NCBI Taxonomy" id="1076179"/>
    <lineage>
        <taxon>unclassified sequences</taxon>
        <taxon>metagenomes</taxon>
        <taxon>ecological metagenomes</taxon>
    </lineage>
</organism>
<dbReference type="EMBL" id="VSSQ01063868">
    <property type="protein sequence ID" value="MPN16866.1"/>
    <property type="molecule type" value="Genomic_DNA"/>
</dbReference>
<comment type="caution">
    <text evidence="1">The sequence shown here is derived from an EMBL/GenBank/DDBJ whole genome shotgun (WGS) entry which is preliminary data.</text>
</comment>
<gene>
    <name evidence="1" type="ORF">SDC9_164213</name>
</gene>
<accession>A0A645FT16</accession>